<dbReference type="InterPro" id="IPR017195">
    <property type="entry name" value="ABC_thiamin-permease_prd"/>
</dbReference>
<sequence length="186" mass="20648">MKSKWKLNEIIFVAISGMALAVIFFGWTFVYELSKPLKIFGLNYLFTGVWVAGGVFIPYIIRKPGSAIYGEMAASFFEMFITQWGITALLWGAVQGVIAEIVFLIFRYKKFNMFVAVLAGALSNLGAYVLEYYFYKYSGLKSWLIINGIWSSLLSGALLGGVLSVLAVRSLKKAGILKSFKISNGN</sequence>
<gene>
    <name evidence="2" type="ORF">DRP44_04805</name>
</gene>
<proteinExistence type="predicted"/>
<evidence type="ECO:0000313" key="3">
    <source>
        <dbReference type="Proteomes" id="UP000282321"/>
    </source>
</evidence>
<dbReference type="EMBL" id="QNBC01000055">
    <property type="protein sequence ID" value="RKX66128.1"/>
    <property type="molecule type" value="Genomic_DNA"/>
</dbReference>
<keyword evidence="1" id="KW-0472">Membrane</keyword>
<feature type="transmembrane region" description="Helical" evidence="1">
    <location>
        <begin position="42"/>
        <end position="61"/>
    </location>
</feature>
<keyword evidence="1" id="KW-1133">Transmembrane helix</keyword>
<feature type="transmembrane region" description="Helical" evidence="1">
    <location>
        <begin position="147"/>
        <end position="168"/>
    </location>
</feature>
<dbReference type="Pfam" id="PF09819">
    <property type="entry name" value="ABC_cobalt"/>
    <property type="match status" value="1"/>
</dbReference>
<dbReference type="PIRSF" id="PIRSF037394">
    <property type="entry name" value="ABC_thiamine-permease_YkoE_prd"/>
    <property type="match status" value="1"/>
</dbReference>
<accession>A0A660S831</accession>
<reference evidence="2 3" key="1">
    <citation type="submission" date="2018-06" db="EMBL/GenBank/DDBJ databases">
        <title>Extensive metabolic versatility and redundancy in microbially diverse, dynamic hydrothermal sediments.</title>
        <authorList>
            <person name="Dombrowski N."/>
            <person name="Teske A."/>
            <person name="Baker B.J."/>
        </authorList>
    </citation>
    <scope>NUCLEOTIDE SEQUENCE [LARGE SCALE GENOMIC DNA]</scope>
    <source>
        <strain evidence="2">B35_G9</strain>
    </source>
</reference>
<dbReference type="AlphaFoldDB" id="A0A660S831"/>
<name>A0A660S831_UNCT6</name>
<keyword evidence="1" id="KW-0812">Transmembrane</keyword>
<evidence type="ECO:0000313" key="2">
    <source>
        <dbReference type="EMBL" id="RKX66128.1"/>
    </source>
</evidence>
<dbReference type="Proteomes" id="UP000282321">
    <property type="component" value="Unassembled WGS sequence"/>
</dbReference>
<evidence type="ECO:0000256" key="1">
    <source>
        <dbReference type="SAM" id="Phobius"/>
    </source>
</evidence>
<protein>
    <submittedName>
        <fullName evidence="2">Uncharacterized protein</fullName>
    </submittedName>
</protein>
<organism evidence="2 3">
    <name type="scientific">candidate division TA06 bacterium</name>
    <dbReference type="NCBI Taxonomy" id="2250710"/>
    <lineage>
        <taxon>Bacteria</taxon>
        <taxon>Bacteria division TA06</taxon>
    </lineage>
</organism>
<comment type="caution">
    <text evidence="2">The sequence shown here is derived from an EMBL/GenBank/DDBJ whole genome shotgun (WGS) entry which is preliminary data.</text>
</comment>
<feature type="transmembrane region" description="Helical" evidence="1">
    <location>
        <begin position="12"/>
        <end position="30"/>
    </location>
</feature>
<feature type="transmembrane region" description="Helical" evidence="1">
    <location>
        <begin position="113"/>
        <end position="135"/>
    </location>
</feature>
<feature type="transmembrane region" description="Helical" evidence="1">
    <location>
        <begin position="81"/>
        <end position="106"/>
    </location>
</feature>